<evidence type="ECO:0000256" key="5">
    <source>
        <dbReference type="ARBA" id="ARBA00022989"/>
    </source>
</evidence>
<keyword evidence="4" id="KW-0862">Zinc</keyword>
<evidence type="ECO:0000256" key="7">
    <source>
        <dbReference type="SAM" id="MobiDB-lite"/>
    </source>
</evidence>
<feature type="chain" id="PRO_5018535164" evidence="9">
    <location>
        <begin position="24"/>
        <end position="536"/>
    </location>
</feature>
<feature type="transmembrane region" description="Helical" evidence="8">
    <location>
        <begin position="161"/>
        <end position="181"/>
    </location>
</feature>
<dbReference type="GeneTree" id="ENSGT00940000156484"/>
<dbReference type="InterPro" id="IPR027470">
    <property type="entry name" value="Cation_efflux_CTD"/>
</dbReference>
<reference evidence="11" key="2">
    <citation type="submission" date="2025-09" db="UniProtKB">
        <authorList>
            <consortium name="Ensembl"/>
        </authorList>
    </citation>
    <scope>IDENTIFICATION</scope>
</reference>
<dbReference type="AlphaFoldDB" id="A0A3Q2DRJ2"/>
<evidence type="ECO:0000259" key="10">
    <source>
        <dbReference type="Pfam" id="PF16916"/>
    </source>
</evidence>
<dbReference type="InterPro" id="IPR036837">
    <property type="entry name" value="Cation_efflux_CTD_sf"/>
</dbReference>
<dbReference type="GO" id="GO:0016020">
    <property type="term" value="C:membrane"/>
    <property type="evidence" value="ECO:0007669"/>
    <property type="project" value="UniProtKB-SubCell"/>
</dbReference>
<dbReference type="Gene3D" id="1.20.1510.10">
    <property type="entry name" value="Cation efflux protein transmembrane domain"/>
    <property type="match status" value="1"/>
</dbReference>
<dbReference type="Pfam" id="PF16916">
    <property type="entry name" value="ZT_dimer"/>
    <property type="match status" value="1"/>
</dbReference>
<sequence length="536" mass="58172">MRLRHWCMLGVTALLLLCEIAVSQLCKSLITMVDGFHTLFILMQMALLQTKGIIKPHIHSFDASPSSPHDSFTLEAFPHPSAELPPGALSDVEQPKQDPPSMVNPHKRFTPGAPNCSLSFPNSRIQVVGVFISSLVLVSLCVSYCLEIISFIVKPHPVQHPLIPVVVGAGSLLYKLLLFILDCDELQDKKAEICSRIRTEPHLYINHKEESRGLEEEELSGPSKVQIATHNCFHSEALVLCNPGTLNLPDHGCKTGLLEIGEGESSAAHSESEGPKHQPCMGHSDYENIPEASLVCQSSSGWSCLCLLSFIFFFQGLFTSLLALINSIVTVLIGPQLLHCSGACSILIYLDPCLSLLAGITLIVTSLPQVHRYGMLLLQASPPHICVSNVGRRIASVPGVQAIHELHIWQLTESLTVASVHVHCNAGFPPNRCADLMSSVTKVLQSVGVSCCTVQPEFTSPSSPVRGDEASTFIHGEEPYSPPLQPCSLACGKACASSMCCSLQEEKEEESRSAQRQPAGETNEEPQTMIIENTVL</sequence>
<dbReference type="SUPFAM" id="SSF160240">
    <property type="entry name" value="Cation efflux protein cytoplasmic domain-like"/>
    <property type="match status" value="1"/>
</dbReference>
<dbReference type="GO" id="GO:0005783">
    <property type="term" value="C:endoplasmic reticulum"/>
    <property type="evidence" value="ECO:0007669"/>
    <property type="project" value="TreeGrafter"/>
</dbReference>
<organism evidence="11 12">
    <name type="scientific">Cyprinodon variegatus</name>
    <name type="common">Sheepshead minnow</name>
    <dbReference type="NCBI Taxonomy" id="28743"/>
    <lineage>
        <taxon>Eukaryota</taxon>
        <taxon>Metazoa</taxon>
        <taxon>Chordata</taxon>
        <taxon>Craniata</taxon>
        <taxon>Vertebrata</taxon>
        <taxon>Euteleostomi</taxon>
        <taxon>Actinopterygii</taxon>
        <taxon>Neopterygii</taxon>
        <taxon>Teleostei</taxon>
        <taxon>Neoteleostei</taxon>
        <taxon>Acanthomorphata</taxon>
        <taxon>Ovalentaria</taxon>
        <taxon>Atherinomorphae</taxon>
        <taxon>Cyprinodontiformes</taxon>
        <taxon>Cyprinodontidae</taxon>
        <taxon>Cyprinodon</taxon>
    </lineage>
</organism>
<reference evidence="11" key="1">
    <citation type="submission" date="2025-08" db="UniProtKB">
        <authorList>
            <consortium name="Ensembl"/>
        </authorList>
    </citation>
    <scope>IDENTIFICATION</scope>
</reference>
<feature type="transmembrane region" description="Helical" evidence="8">
    <location>
        <begin position="346"/>
        <end position="367"/>
    </location>
</feature>
<dbReference type="GO" id="GO:0006882">
    <property type="term" value="P:intracellular zinc ion homeostasis"/>
    <property type="evidence" value="ECO:0007669"/>
    <property type="project" value="TreeGrafter"/>
</dbReference>
<feature type="transmembrane region" description="Helical" evidence="8">
    <location>
        <begin position="127"/>
        <end position="149"/>
    </location>
</feature>
<evidence type="ECO:0000256" key="8">
    <source>
        <dbReference type="SAM" id="Phobius"/>
    </source>
</evidence>
<comment type="similarity">
    <text evidence="2">Belongs to the cation diffusion facilitator (CDF) transporter (TC 2.A.4) family. SLC30A subfamily.</text>
</comment>
<evidence type="ECO:0000256" key="6">
    <source>
        <dbReference type="ARBA" id="ARBA00023136"/>
    </source>
</evidence>
<evidence type="ECO:0000256" key="2">
    <source>
        <dbReference type="ARBA" id="ARBA00008873"/>
    </source>
</evidence>
<dbReference type="RefSeq" id="XP_015249219.1">
    <property type="nucleotide sequence ID" value="XM_015393733.1"/>
</dbReference>
<dbReference type="GO" id="GO:0010312">
    <property type="term" value="P:detoxification of zinc ion"/>
    <property type="evidence" value="ECO:0007669"/>
    <property type="project" value="TreeGrafter"/>
</dbReference>
<dbReference type="KEGG" id="cvg:107096858"/>
<keyword evidence="5 8" id="KW-1133">Transmembrane helix</keyword>
<evidence type="ECO:0000313" key="12">
    <source>
        <dbReference type="Proteomes" id="UP000265020"/>
    </source>
</evidence>
<keyword evidence="12" id="KW-1185">Reference proteome</keyword>
<feature type="signal peptide" evidence="9">
    <location>
        <begin position="1"/>
        <end position="23"/>
    </location>
</feature>
<feature type="region of interest" description="Disordered" evidence="7">
    <location>
        <begin position="507"/>
        <end position="536"/>
    </location>
</feature>
<dbReference type="GO" id="GO:0005794">
    <property type="term" value="C:Golgi apparatus"/>
    <property type="evidence" value="ECO:0007669"/>
    <property type="project" value="TreeGrafter"/>
</dbReference>
<proteinExistence type="inferred from homology"/>
<keyword evidence="3 8" id="KW-0812">Transmembrane</keyword>
<dbReference type="PANTHER" id="PTHR45820:SF6">
    <property type="entry name" value="ZINC_CADMIUM RESISTANCE PROTEIN-LIKE"/>
    <property type="match status" value="1"/>
</dbReference>
<feature type="transmembrane region" description="Helical" evidence="8">
    <location>
        <begin position="307"/>
        <end position="334"/>
    </location>
</feature>
<feature type="domain" description="Cation efflux protein cytoplasmic" evidence="10">
    <location>
        <begin position="382"/>
        <end position="457"/>
    </location>
</feature>
<dbReference type="OMA" id="TPPHICV"/>
<evidence type="ECO:0000313" key="11">
    <source>
        <dbReference type="Ensembl" id="ENSCVAP00000022446.1"/>
    </source>
</evidence>
<evidence type="ECO:0000256" key="3">
    <source>
        <dbReference type="ARBA" id="ARBA00022692"/>
    </source>
</evidence>
<dbReference type="Proteomes" id="UP000265020">
    <property type="component" value="Unassembled WGS sequence"/>
</dbReference>
<evidence type="ECO:0000256" key="4">
    <source>
        <dbReference type="ARBA" id="ARBA00022833"/>
    </source>
</evidence>
<protein>
    <submittedName>
        <fullName evidence="11">Zinc/cadmium resistance protein-like</fullName>
    </submittedName>
</protein>
<dbReference type="GeneID" id="107096858"/>
<dbReference type="Ensembl" id="ENSCVAT00000009277.1">
    <property type="protein sequence ID" value="ENSCVAP00000022446.1"/>
    <property type="gene ID" value="ENSCVAG00000005135.1"/>
</dbReference>
<dbReference type="GO" id="GO:0005385">
    <property type="term" value="F:zinc ion transmembrane transporter activity"/>
    <property type="evidence" value="ECO:0007669"/>
    <property type="project" value="TreeGrafter"/>
</dbReference>
<keyword evidence="9" id="KW-0732">Signal</keyword>
<comment type="subcellular location">
    <subcellularLocation>
        <location evidence="1">Membrane</location>
        <topology evidence="1">Multi-pass membrane protein</topology>
    </subcellularLocation>
</comment>
<keyword evidence="6 8" id="KW-0472">Membrane</keyword>
<evidence type="ECO:0000256" key="9">
    <source>
        <dbReference type="SAM" id="SignalP"/>
    </source>
</evidence>
<evidence type="ECO:0000256" key="1">
    <source>
        <dbReference type="ARBA" id="ARBA00004141"/>
    </source>
</evidence>
<dbReference type="InterPro" id="IPR027469">
    <property type="entry name" value="Cation_efflux_TMD_sf"/>
</dbReference>
<dbReference type="PANTHER" id="PTHR45820">
    <property type="entry name" value="FI23527P1"/>
    <property type="match status" value="1"/>
</dbReference>
<dbReference type="GO" id="GO:0019855">
    <property type="term" value="F:calcium channel inhibitor activity"/>
    <property type="evidence" value="ECO:0007669"/>
    <property type="project" value="TreeGrafter"/>
</dbReference>
<name>A0A3Q2DRJ2_CYPVA</name>
<dbReference type="STRING" id="28743.ENSCVAP00000022446"/>
<dbReference type="OrthoDB" id="29444at2759"/>
<accession>A0A3Q2DRJ2</accession>